<dbReference type="EMBL" id="AVOT02066571">
    <property type="protein sequence ID" value="MBW0558352.1"/>
    <property type="molecule type" value="Genomic_DNA"/>
</dbReference>
<gene>
    <name evidence="8" type="ORF">O181_098067</name>
</gene>
<evidence type="ECO:0000313" key="8">
    <source>
        <dbReference type="EMBL" id="MBW0558352.1"/>
    </source>
</evidence>
<reference evidence="8" key="1">
    <citation type="submission" date="2021-03" db="EMBL/GenBank/DDBJ databases">
        <title>Draft genome sequence of rust myrtle Austropuccinia psidii MF-1, a brazilian biotype.</title>
        <authorList>
            <person name="Quecine M.C."/>
            <person name="Pachon D.M.R."/>
            <person name="Bonatelli M.L."/>
            <person name="Correr F.H."/>
            <person name="Franceschini L.M."/>
            <person name="Leite T.F."/>
            <person name="Margarido G.R.A."/>
            <person name="Almeida C.A."/>
            <person name="Ferrarezi J.A."/>
            <person name="Labate C.A."/>
        </authorList>
    </citation>
    <scope>NUCLEOTIDE SEQUENCE</scope>
    <source>
        <strain evidence="8">MF-1</strain>
    </source>
</reference>
<dbReference type="Proteomes" id="UP000765509">
    <property type="component" value="Unassembled WGS sequence"/>
</dbReference>
<dbReference type="SUPFAM" id="SSF56672">
    <property type="entry name" value="DNA/RNA polymerases"/>
    <property type="match status" value="1"/>
</dbReference>
<feature type="domain" description="Reverse transcriptase RNase H-like" evidence="7">
    <location>
        <begin position="104"/>
        <end position="180"/>
    </location>
</feature>
<evidence type="ECO:0000256" key="4">
    <source>
        <dbReference type="ARBA" id="ARBA00022759"/>
    </source>
</evidence>
<evidence type="ECO:0000256" key="2">
    <source>
        <dbReference type="ARBA" id="ARBA00022695"/>
    </source>
</evidence>
<sequence>MKISLKKFHFGFKELKDLGNVVSGLSLGIEENKVATVLLKPIPQNRKEIQSFMGFSGYYRQHIEDFACIVRPLNKLCDKETVFEVAVERFKAFNQVKIINDKHLEGPIWFIFRQIKPTEYRDGASQMEFSCHVWALEKLNPFLEACVFSVITDFTAVKSLLRMKKPNRHMLRWLIAIQGYRGNMTIVDKDGNIHKHADGLSKWPLQNNIYHPCYVPEVQGVDMKL</sequence>
<dbReference type="PANTHER" id="PTHR37984">
    <property type="entry name" value="PROTEIN CBG26694"/>
    <property type="match status" value="1"/>
</dbReference>
<protein>
    <recommendedName>
        <fullName evidence="7">Reverse transcriptase RNase H-like domain-containing protein</fullName>
    </recommendedName>
</protein>
<proteinExistence type="predicted"/>
<dbReference type="InterPro" id="IPR041373">
    <property type="entry name" value="RT_RNaseH"/>
</dbReference>
<evidence type="ECO:0000259" key="7">
    <source>
        <dbReference type="Pfam" id="PF17917"/>
    </source>
</evidence>
<dbReference type="AlphaFoldDB" id="A0A9Q3PF47"/>
<name>A0A9Q3PF47_9BASI</name>
<evidence type="ECO:0000256" key="6">
    <source>
        <dbReference type="ARBA" id="ARBA00022918"/>
    </source>
</evidence>
<dbReference type="GO" id="GO:0003964">
    <property type="term" value="F:RNA-directed DNA polymerase activity"/>
    <property type="evidence" value="ECO:0007669"/>
    <property type="project" value="UniProtKB-KW"/>
</dbReference>
<dbReference type="GO" id="GO:0004519">
    <property type="term" value="F:endonuclease activity"/>
    <property type="evidence" value="ECO:0007669"/>
    <property type="project" value="UniProtKB-KW"/>
</dbReference>
<evidence type="ECO:0000256" key="3">
    <source>
        <dbReference type="ARBA" id="ARBA00022722"/>
    </source>
</evidence>
<dbReference type="Pfam" id="PF17917">
    <property type="entry name" value="RT_RNaseH"/>
    <property type="match status" value="1"/>
</dbReference>
<comment type="caution">
    <text evidence="8">The sequence shown here is derived from an EMBL/GenBank/DDBJ whole genome shotgun (WGS) entry which is preliminary data.</text>
</comment>
<accession>A0A9Q3PF47</accession>
<keyword evidence="1" id="KW-0808">Transferase</keyword>
<keyword evidence="6" id="KW-0695">RNA-directed DNA polymerase</keyword>
<keyword evidence="4" id="KW-0255">Endonuclease</keyword>
<evidence type="ECO:0000256" key="1">
    <source>
        <dbReference type="ARBA" id="ARBA00022679"/>
    </source>
</evidence>
<dbReference type="InterPro" id="IPR043128">
    <property type="entry name" value="Rev_trsase/Diguanyl_cyclase"/>
</dbReference>
<keyword evidence="5" id="KW-0378">Hydrolase</keyword>
<evidence type="ECO:0000256" key="5">
    <source>
        <dbReference type="ARBA" id="ARBA00022801"/>
    </source>
</evidence>
<dbReference type="GO" id="GO:0016787">
    <property type="term" value="F:hydrolase activity"/>
    <property type="evidence" value="ECO:0007669"/>
    <property type="project" value="UniProtKB-KW"/>
</dbReference>
<dbReference type="PANTHER" id="PTHR37984:SF5">
    <property type="entry name" value="PROTEIN NYNRIN-LIKE"/>
    <property type="match status" value="1"/>
</dbReference>
<dbReference type="InterPro" id="IPR050951">
    <property type="entry name" value="Retrovirus_Pol_polyprotein"/>
</dbReference>
<dbReference type="Gene3D" id="3.30.70.270">
    <property type="match status" value="1"/>
</dbReference>
<keyword evidence="3" id="KW-0540">Nuclease</keyword>
<organism evidence="8 9">
    <name type="scientific">Austropuccinia psidii MF-1</name>
    <dbReference type="NCBI Taxonomy" id="1389203"/>
    <lineage>
        <taxon>Eukaryota</taxon>
        <taxon>Fungi</taxon>
        <taxon>Dikarya</taxon>
        <taxon>Basidiomycota</taxon>
        <taxon>Pucciniomycotina</taxon>
        <taxon>Pucciniomycetes</taxon>
        <taxon>Pucciniales</taxon>
        <taxon>Sphaerophragmiaceae</taxon>
        <taxon>Austropuccinia</taxon>
    </lineage>
</organism>
<dbReference type="InterPro" id="IPR043502">
    <property type="entry name" value="DNA/RNA_pol_sf"/>
</dbReference>
<keyword evidence="2" id="KW-0548">Nucleotidyltransferase</keyword>
<keyword evidence="9" id="KW-1185">Reference proteome</keyword>
<evidence type="ECO:0000313" key="9">
    <source>
        <dbReference type="Proteomes" id="UP000765509"/>
    </source>
</evidence>
<dbReference type="OrthoDB" id="3363652at2759"/>